<gene>
    <name evidence="2" type="ORF">SHALO_2723</name>
</gene>
<keyword evidence="3" id="KW-1185">Reference proteome</keyword>
<dbReference type="Pfam" id="PF13723">
    <property type="entry name" value="Ketoacyl-synt_2"/>
    <property type="match status" value="1"/>
</dbReference>
<dbReference type="RefSeq" id="WP_069479012.1">
    <property type="nucleotide sequence ID" value="NZ_CP017111.1"/>
</dbReference>
<reference evidence="3" key="1">
    <citation type="submission" date="2016-08" db="EMBL/GenBank/DDBJ databases">
        <title>Complete genome sequence of the organohalide-respiring Epsilonproteobacterium Sulfurospirillum halorespirans.</title>
        <authorList>
            <person name="Goris T."/>
            <person name="Zimmermann J."/>
            <person name="Schenz B."/>
            <person name="Lemos M."/>
            <person name="Hackermueller J."/>
            <person name="Diekert G."/>
        </authorList>
    </citation>
    <scope>NUCLEOTIDE SEQUENCE [LARGE SCALE GENOMIC DNA]</scope>
    <source>
        <strain>DSM 13726</strain>
        <strain evidence="3">PCE-M2</strain>
    </source>
</reference>
<organism evidence="2 3">
    <name type="scientific">Sulfurospirillum halorespirans DSM 13726</name>
    <dbReference type="NCBI Taxonomy" id="1193502"/>
    <lineage>
        <taxon>Bacteria</taxon>
        <taxon>Pseudomonadati</taxon>
        <taxon>Campylobacterota</taxon>
        <taxon>Epsilonproteobacteria</taxon>
        <taxon>Campylobacterales</taxon>
        <taxon>Sulfurospirillaceae</taxon>
        <taxon>Sulfurospirillum</taxon>
    </lineage>
</organism>
<sequence>MKVNLEILSSAYLLGEKSLELPRIKELVPHMMTRRRLTKAAKICVELLSRVEHFEGGRILCGSAFGELETTANILKAIHDEQPLSPTDFQNSVYNTAVSYLSILYHNHNEILTLSCGDKTARSVLKAGALKALDGDILLLLCFETLDIAGIEQVNHCINYLESGVALVVKVTEEKATLSLQKSELAGVPNSISEMLHVAQNAPAFERAIIEVNL</sequence>
<dbReference type="AlphaFoldDB" id="A0A1D7TNA8"/>
<feature type="domain" description="Beta-ketoacyl synthase-like N-terminal" evidence="1">
    <location>
        <begin position="30"/>
        <end position="181"/>
    </location>
</feature>
<dbReference type="EMBL" id="CP017111">
    <property type="protein sequence ID" value="AOO66481.1"/>
    <property type="molecule type" value="Genomic_DNA"/>
</dbReference>
<proteinExistence type="predicted"/>
<dbReference type="KEGG" id="shal:SHALO_2723"/>
<evidence type="ECO:0000313" key="2">
    <source>
        <dbReference type="EMBL" id="AOO66481.1"/>
    </source>
</evidence>
<dbReference type="Proteomes" id="UP000094609">
    <property type="component" value="Chromosome"/>
</dbReference>
<accession>A0A1D7TNA8</accession>
<evidence type="ECO:0000259" key="1">
    <source>
        <dbReference type="Pfam" id="PF13723"/>
    </source>
</evidence>
<dbReference type="PATRIC" id="fig|1193502.14.peg.2758"/>
<dbReference type="STRING" id="1193502.SHALO_2723"/>
<name>A0A1D7TNA8_9BACT</name>
<evidence type="ECO:0000313" key="3">
    <source>
        <dbReference type="Proteomes" id="UP000094609"/>
    </source>
</evidence>
<dbReference type="InterPro" id="IPR014030">
    <property type="entry name" value="Ketoacyl_synth_N"/>
</dbReference>
<protein>
    <submittedName>
        <fullName evidence="2">Beta-ketoacyl synthase domain-containing protein</fullName>
    </submittedName>
</protein>